<feature type="domain" description="DUF2345" evidence="1">
    <location>
        <begin position="615"/>
        <end position="758"/>
    </location>
</feature>
<gene>
    <name evidence="3" type="ORF">WT27_30350</name>
</gene>
<dbReference type="Pfam" id="PF10106">
    <property type="entry name" value="DUF2345"/>
    <property type="match status" value="1"/>
</dbReference>
<dbReference type="InterPro" id="IPR006533">
    <property type="entry name" value="T6SS_Vgr_RhsGE"/>
</dbReference>
<dbReference type="Gene3D" id="3.55.50.10">
    <property type="entry name" value="Baseplate protein-like domains"/>
    <property type="match status" value="1"/>
</dbReference>
<comment type="caution">
    <text evidence="3">The sequence shown here is derived from an EMBL/GenBank/DDBJ whole genome shotgun (WGS) entry which is preliminary data.</text>
</comment>
<keyword evidence="4" id="KW-1185">Reference proteome</keyword>
<reference evidence="3 4" key="1">
    <citation type="submission" date="2015-11" db="EMBL/GenBank/DDBJ databases">
        <title>Expanding the genomic diversity of Burkholderia species for the development of highly accurate diagnostics.</title>
        <authorList>
            <person name="Sahl J."/>
            <person name="Keim P."/>
            <person name="Wagner D."/>
        </authorList>
    </citation>
    <scope>NUCLEOTIDE SEQUENCE [LARGE SCALE GENOMIC DNA]</scope>
    <source>
        <strain evidence="3 4">MSMB1301WGS</strain>
    </source>
</reference>
<dbReference type="EMBL" id="LPEQ01000048">
    <property type="protein sequence ID" value="KVV51585.1"/>
    <property type="molecule type" value="Genomic_DNA"/>
</dbReference>
<evidence type="ECO:0000313" key="4">
    <source>
        <dbReference type="Proteomes" id="UP000062317"/>
    </source>
</evidence>
<organism evidence="3 4">
    <name type="scientific">Burkholderia territorii</name>
    <dbReference type="NCBI Taxonomy" id="1503055"/>
    <lineage>
        <taxon>Bacteria</taxon>
        <taxon>Pseudomonadati</taxon>
        <taxon>Pseudomonadota</taxon>
        <taxon>Betaproteobacteria</taxon>
        <taxon>Burkholderiales</taxon>
        <taxon>Burkholderiaceae</taxon>
        <taxon>Burkholderia</taxon>
        <taxon>Burkholderia cepacia complex</taxon>
    </lineage>
</organism>
<evidence type="ECO:0000259" key="1">
    <source>
        <dbReference type="Pfam" id="PF10106"/>
    </source>
</evidence>
<dbReference type="AlphaFoldDB" id="A0A105VPI2"/>
<dbReference type="Pfam" id="PF13296">
    <property type="entry name" value="T6SS_Vgr"/>
    <property type="match status" value="1"/>
</dbReference>
<dbReference type="InterPro" id="IPR037026">
    <property type="entry name" value="Vgr_OB-fold_dom_sf"/>
</dbReference>
<dbReference type="SUPFAM" id="SSF69255">
    <property type="entry name" value="gp5 N-terminal domain-like"/>
    <property type="match status" value="1"/>
</dbReference>
<evidence type="ECO:0000313" key="3">
    <source>
        <dbReference type="EMBL" id="KVV51585.1"/>
    </source>
</evidence>
<dbReference type="Proteomes" id="UP000062317">
    <property type="component" value="Unassembled WGS sequence"/>
</dbReference>
<dbReference type="NCBIfam" id="TIGR01646">
    <property type="entry name" value="vgr_GE"/>
    <property type="match status" value="1"/>
</dbReference>
<dbReference type="Gene3D" id="2.40.50.230">
    <property type="entry name" value="Gp5 N-terminal domain"/>
    <property type="match status" value="1"/>
</dbReference>
<feature type="domain" description="Putative type VI secretion system Rhs element associated Vgr" evidence="2">
    <location>
        <begin position="500"/>
        <end position="593"/>
    </location>
</feature>
<proteinExistence type="predicted"/>
<dbReference type="InterPro" id="IPR018769">
    <property type="entry name" value="VgrG2_DUF2345"/>
</dbReference>
<evidence type="ECO:0000259" key="2">
    <source>
        <dbReference type="Pfam" id="PF13296"/>
    </source>
</evidence>
<dbReference type="RefSeq" id="WP_060104672.1">
    <property type="nucleotide sequence ID" value="NZ_LPEQ01000048.1"/>
</dbReference>
<dbReference type="Gene3D" id="4.10.220.110">
    <property type="match status" value="1"/>
</dbReference>
<protein>
    <submittedName>
        <fullName evidence="3">Type IV secretion protein Rhs</fullName>
    </submittedName>
</protein>
<dbReference type="SUPFAM" id="SSF69279">
    <property type="entry name" value="Phage tail proteins"/>
    <property type="match status" value="2"/>
</dbReference>
<dbReference type="InterPro" id="IPR028244">
    <property type="entry name" value="T6SS_Rhs_Vgr_dom"/>
</dbReference>
<dbReference type="Pfam" id="PF05954">
    <property type="entry name" value="Phage_GPD"/>
    <property type="match status" value="1"/>
</dbReference>
<name>A0A105VPI2_9BURK</name>
<accession>A0A105VPI2</accession>
<sequence length="783" mass="86896">MRTIHDVLKHPSSVVTQPLHLEIATLDVPISVLSFVLTEEMNARFLASITVTSQDKQIDGAMVVGRPAIFTIEEHATVPSLAGMIDPVRHAARTVHGVVTQWTRVKASRDEATYQLHLKPRLSLLEEVHDSAVFLDRSLRELLTETIVDRRLFQSFDVEFELEGLDGKFEQTVMYEETVANFIDRHCRRAGVYYYFRQARKEDGPQRDTLVFGNTPRGYMRALEVPLLPHSGLASWHEAILTLEATRSLVPQKVREWDRNYRVPDDSLQVESIVADDDRSLYGSVNRSIEHFHSIEEGQALADARRDELLTRQMRLAGTSNVIGMTPGMVVRITNDVVPEAPHGIVITKLVTTGSRSQAVTNTFEAIPAHQTYRPEYVPERHWRWVTGMLIGVVESGDDEPYAWMDEYGRYRVRLLFTRHSGKRGTNSMPLRLLRTSASHQGGLHIPLLPRTEVRVVPTQGNCDRLLIAGAVHDHAHRDLVHGKEGWYSRAVLRSPLLGNKLRFEDLKNHEGIRLATVFGQSSLNMGYLVDREKNKRGEGFELTTQHWGTVRAPKGLFFSADEAGGSDTQHLDMPVAIAQLKTALQRVTDLAAATTETKADPADRATQAALLDGLNQLRDAGLLASAPGGMAFVTPKSVQHSAGENVIVTAGRDMDVSIVKRLRMVAGDLISVCAHKLGIKIFSKGKIELQAQAAPMDLFSDEQLHISSANANVLVNAKTKAMVASGGASMTIENGSVVFNCPGEFRIRAASFAFEGPGYTSVNLPQLPVSDYRPGTRYSHTR</sequence>
<dbReference type="Gene3D" id="2.30.110.50">
    <property type="match status" value="1"/>
</dbReference>